<organism evidence="8">
    <name type="scientific">freshwater metagenome</name>
    <dbReference type="NCBI Taxonomy" id="449393"/>
    <lineage>
        <taxon>unclassified sequences</taxon>
        <taxon>metagenomes</taxon>
        <taxon>ecological metagenomes</taxon>
    </lineage>
</organism>
<evidence type="ECO:0000259" key="7">
    <source>
        <dbReference type="Pfam" id="PF08281"/>
    </source>
</evidence>
<dbReference type="CDD" id="cd06171">
    <property type="entry name" value="Sigma70_r4"/>
    <property type="match status" value="1"/>
</dbReference>
<dbReference type="InterPro" id="IPR007627">
    <property type="entry name" value="RNA_pol_sigma70_r2"/>
</dbReference>
<reference evidence="8" key="1">
    <citation type="submission" date="2020-05" db="EMBL/GenBank/DDBJ databases">
        <authorList>
            <person name="Chiriac C."/>
            <person name="Salcher M."/>
            <person name="Ghai R."/>
            <person name="Kavagutti S V."/>
        </authorList>
    </citation>
    <scope>NUCLEOTIDE SEQUENCE</scope>
</reference>
<evidence type="ECO:0000313" key="8">
    <source>
        <dbReference type="EMBL" id="CAB4586781.1"/>
    </source>
</evidence>
<gene>
    <name evidence="8" type="ORF">UFOPK1493_03479</name>
</gene>
<dbReference type="InterPro" id="IPR013249">
    <property type="entry name" value="RNA_pol_sigma70_r4_t2"/>
</dbReference>
<dbReference type="InterPro" id="IPR036388">
    <property type="entry name" value="WH-like_DNA-bd_sf"/>
</dbReference>
<evidence type="ECO:0000256" key="2">
    <source>
        <dbReference type="ARBA" id="ARBA00023015"/>
    </source>
</evidence>
<keyword evidence="4" id="KW-0238">DNA-binding</keyword>
<dbReference type="PANTHER" id="PTHR43133">
    <property type="entry name" value="RNA POLYMERASE ECF-TYPE SIGMA FACTO"/>
    <property type="match status" value="1"/>
</dbReference>
<comment type="similarity">
    <text evidence="1">Belongs to the sigma-70 factor family. ECF subfamily.</text>
</comment>
<dbReference type="PANTHER" id="PTHR43133:SF50">
    <property type="entry name" value="ECF RNA POLYMERASE SIGMA FACTOR SIGM"/>
    <property type="match status" value="1"/>
</dbReference>
<evidence type="ECO:0000256" key="4">
    <source>
        <dbReference type="ARBA" id="ARBA00023125"/>
    </source>
</evidence>
<dbReference type="GO" id="GO:0006352">
    <property type="term" value="P:DNA-templated transcription initiation"/>
    <property type="evidence" value="ECO:0007669"/>
    <property type="project" value="InterPro"/>
</dbReference>
<feature type="domain" description="RNA polymerase sigma-70 region 2" evidence="6">
    <location>
        <begin position="27"/>
        <end position="90"/>
    </location>
</feature>
<keyword evidence="5" id="KW-0804">Transcription</keyword>
<dbReference type="GO" id="GO:0003677">
    <property type="term" value="F:DNA binding"/>
    <property type="evidence" value="ECO:0007669"/>
    <property type="project" value="UniProtKB-KW"/>
</dbReference>
<dbReference type="GO" id="GO:0016987">
    <property type="term" value="F:sigma factor activity"/>
    <property type="evidence" value="ECO:0007669"/>
    <property type="project" value="UniProtKB-KW"/>
</dbReference>
<evidence type="ECO:0000256" key="3">
    <source>
        <dbReference type="ARBA" id="ARBA00023082"/>
    </source>
</evidence>
<dbReference type="SUPFAM" id="SSF88946">
    <property type="entry name" value="Sigma2 domain of RNA polymerase sigma factors"/>
    <property type="match status" value="1"/>
</dbReference>
<dbReference type="InterPro" id="IPR039425">
    <property type="entry name" value="RNA_pol_sigma-70-like"/>
</dbReference>
<dbReference type="Gene3D" id="1.10.1740.10">
    <property type="match status" value="1"/>
</dbReference>
<evidence type="ECO:0000256" key="5">
    <source>
        <dbReference type="ARBA" id="ARBA00023163"/>
    </source>
</evidence>
<dbReference type="Pfam" id="PF04542">
    <property type="entry name" value="Sigma70_r2"/>
    <property type="match status" value="1"/>
</dbReference>
<dbReference type="SUPFAM" id="SSF88659">
    <property type="entry name" value="Sigma3 and sigma4 domains of RNA polymerase sigma factors"/>
    <property type="match status" value="1"/>
</dbReference>
<dbReference type="Gene3D" id="1.10.10.10">
    <property type="entry name" value="Winged helix-like DNA-binding domain superfamily/Winged helix DNA-binding domain"/>
    <property type="match status" value="1"/>
</dbReference>
<dbReference type="Pfam" id="PF08281">
    <property type="entry name" value="Sigma70_r4_2"/>
    <property type="match status" value="1"/>
</dbReference>
<dbReference type="AlphaFoldDB" id="A0A6J6FD21"/>
<dbReference type="EMBL" id="CAEZSR010000195">
    <property type="protein sequence ID" value="CAB4586781.1"/>
    <property type="molecule type" value="Genomic_DNA"/>
</dbReference>
<proteinExistence type="inferred from homology"/>
<evidence type="ECO:0000259" key="6">
    <source>
        <dbReference type="Pfam" id="PF04542"/>
    </source>
</evidence>
<evidence type="ECO:0000256" key="1">
    <source>
        <dbReference type="ARBA" id="ARBA00010641"/>
    </source>
</evidence>
<keyword evidence="2" id="KW-0805">Transcription regulation</keyword>
<sequence length="171" mass="18901">MVEVSSSEPAGASGSADRGDGWFDDVYRRHWDGMVRLAFAMVDDRAVAEDLAQDAFARVYRARDRVRDPLPYLRSALYNGCRNHLRELGRRRRRDARGSAIDAAGTGGAAAVGDHVMDVVRRLPTRQRCLVVLRYYEGLTDTEVAAATGLPLGTVKSTLHRTLAALREELS</sequence>
<name>A0A6J6FD21_9ZZZZ</name>
<keyword evidence="3" id="KW-0731">Sigma factor</keyword>
<dbReference type="InterPro" id="IPR013324">
    <property type="entry name" value="RNA_pol_sigma_r3/r4-like"/>
</dbReference>
<accession>A0A6J6FD21</accession>
<feature type="domain" description="RNA polymerase sigma factor 70 region 4 type 2" evidence="7">
    <location>
        <begin position="117"/>
        <end position="166"/>
    </location>
</feature>
<dbReference type="InterPro" id="IPR013325">
    <property type="entry name" value="RNA_pol_sigma_r2"/>
</dbReference>
<protein>
    <submittedName>
        <fullName evidence="8">Unannotated protein</fullName>
    </submittedName>
</protein>